<dbReference type="EMBL" id="JADGJD010000741">
    <property type="protein sequence ID" value="KAJ3048762.1"/>
    <property type="molecule type" value="Genomic_DNA"/>
</dbReference>
<sequence>MEKYSRWRDAGTGIHPFLPPKRLRTNATPFKILASAVKNYLIGPPVAALKLLLVAIIGLLFFFFDLLTRHPSPPTTMEINSLVNIVSKFIVTDGILVDPGFEGVITEGSPETTYCKNKQWRTERGHHRVESCLVRRDPVFGLQPTFTHVSSTGLVQRLSLWQALKSVGDVGEFESSKDHVPLVKLAQEAREKGWGPVVVFPEGTTSNGRGLLKVLPVFDTWTNDKASPKIHIIGFKYDYDEFAPSVTVGNTFSHLFWMLAQFANFVEVKYLPSDEVTLTPGEESFTSQISGLSGQVLRVRKTSLGVQDKVDFLDYYRAREIKAAGTPRKSR</sequence>
<evidence type="ECO:0000313" key="9">
    <source>
        <dbReference type="Proteomes" id="UP001212841"/>
    </source>
</evidence>
<dbReference type="GO" id="GO:0006629">
    <property type="term" value="P:lipid metabolic process"/>
    <property type="evidence" value="ECO:0007669"/>
    <property type="project" value="UniProtKB-KW"/>
</dbReference>
<dbReference type="AlphaFoldDB" id="A0AAD5S9H9"/>
<evidence type="ECO:0000313" key="8">
    <source>
        <dbReference type="EMBL" id="KAJ3048762.1"/>
    </source>
</evidence>
<dbReference type="PANTHER" id="PTHR23063:SF60">
    <property type="entry name" value="LYSOPHOSPHATIDIC ACID:OLEOYL-COA ACYLTRANSFERASE 1"/>
    <property type="match status" value="1"/>
</dbReference>
<keyword evidence="2 7" id="KW-0812">Transmembrane</keyword>
<reference evidence="8" key="1">
    <citation type="submission" date="2020-05" db="EMBL/GenBank/DDBJ databases">
        <title>Phylogenomic resolution of chytrid fungi.</title>
        <authorList>
            <person name="Stajich J.E."/>
            <person name="Amses K."/>
            <person name="Simmons R."/>
            <person name="Seto K."/>
            <person name="Myers J."/>
            <person name="Bonds A."/>
            <person name="Quandt C.A."/>
            <person name="Barry K."/>
            <person name="Liu P."/>
            <person name="Grigoriev I."/>
            <person name="Longcore J.E."/>
            <person name="James T.Y."/>
        </authorList>
    </citation>
    <scope>NUCLEOTIDE SEQUENCE</scope>
    <source>
        <strain evidence="8">JEL0318</strain>
    </source>
</reference>
<evidence type="ECO:0008006" key="10">
    <source>
        <dbReference type="Google" id="ProtNLM"/>
    </source>
</evidence>
<keyword evidence="6" id="KW-0012">Acyltransferase</keyword>
<accession>A0AAD5S9H9</accession>
<evidence type="ECO:0000256" key="1">
    <source>
        <dbReference type="ARBA" id="ARBA00022679"/>
    </source>
</evidence>
<gene>
    <name evidence="8" type="ORF">HK097_010232</name>
</gene>
<organism evidence="8 9">
    <name type="scientific">Rhizophlyctis rosea</name>
    <dbReference type="NCBI Taxonomy" id="64517"/>
    <lineage>
        <taxon>Eukaryota</taxon>
        <taxon>Fungi</taxon>
        <taxon>Fungi incertae sedis</taxon>
        <taxon>Chytridiomycota</taxon>
        <taxon>Chytridiomycota incertae sedis</taxon>
        <taxon>Chytridiomycetes</taxon>
        <taxon>Rhizophlyctidales</taxon>
        <taxon>Rhizophlyctidaceae</taxon>
        <taxon>Rhizophlyctis</taxon>
    </lineage>
</organism>
<keyword evidence="1" id="KW-0808">Transferase</keyword>
<name>A0AAD5S9H9_9FUNG</name>
<keyword evidence="3 7" id="KW-1133">Transmembrane helix</keyword>
<evidence type="ECO:0000256" key="2">
    <source>
        <dbReference type="ARBA" id="ARBA00022692"/>
    </source>
</evidence>
<protein>
    <recommendedName>
        <fullName evidence="10">Phospholipid/glycerol acyltransferase domain-containing protein</fullName>
    </recommendedName>
</protein>
<dbReference type="PANTHER" id="PTHR23063">
    <property type="entry name" value="PHOSPHOLIPID ACYLTRANSFERASE"/>
    <property type="match status" value="1"/>
</dbReference>
<evidence type="ECO:0000256" key="4">
    <source>
        <dbReference type="ARBA" id="ARBA00023098"/>
    </source>
</evidence>
<keyword evidence="9" id="KW-1185">Reference proteome</keyword>
<keyword evidence="4" id="KW-0443">Lipid metabolism</keyword>
<evidence type="ECO:0000256" key="6">
    <source>
        <dbReference type="ARBA" id="ARBA00023315"/>
    </source>
</evidence>
<comment type="caution">
    <text evidence="8">The sequence shown here is derived from an EMBL/GenBank/DDBJ whole genome shotgun (WGS) entry which is preliminary data.</text>
</comment>
<dbReference type="GO" id="GO:0016746">
    <property type="term" value="F:acyltransferase activity"/>
    <property type="evidence" value="ECO:0007669"/>
    <property type="project" value="UniProtKB-KW"/>
</dbReference>
<evidence type="ECO:0000256" key="7">
    <source>
        <dbReference type="SAM" id="Phobius"/>
    </source>
</evidence>
<feature type="transmembrane region" description="Helical" evidence="7">
    <location>
        <begin position="47"/>
        <end position="67"/>
    </location>
</feature>
<evidence type="ECO:0000256" key="3">
    <source>
        <dbReference type="ARBA" id="ARBA00022989"/>
    </source>
</evidence>
<keyword evidence="5 7" id="KW-0472">Membrane</keyword>
<dbReference type="Proteomes" id="UP001212841">
    <property type="component" value="Unassembled WGS sequence"/>
</dbReference>
<proteinExistence type="predicted"/>
<evidence type="ECO:0000256" key="5">
    <source>
        <dbReference type="ARBA" id="ARBA00023136"/>
    </source>
</evidence>